<protein>
    <submittedName>
        <fullName evidence="14">Site-2 protease family protein</fullName>
    </submittedName>
</protein>
<dbReference type="RefSeq" id="WP_166148128.1">
    <property type="nucleotide sequence ID" value="NZ_JAAOIW010000002.1"/>
</dbReference>
<feature type="transmembrane region" description="Helical" evidence="12">
    <location>
        <begin position="29"/>
        <end position="57"/>
    </location>
</feature>
<keyword evidence="8" id="KW-0862">Zinc</keyword>
<keyword evidence="9 12" id="KW-1133">Transmembrane helix</keyword>
<gene>
    <name evidence="14" type="ORF">G9U52_05365</name>
</gene>
<reference evidence="14" key="1">
    <citation type="submission" date="2020-03" db="EMBL/GenBank/DDBJ databases">
        <title>Draft sequencing of Paenibacilllus sp. S3N08.</title>
        <authorList>
            <person name="Kim D.-U."/>
        </authorList>
    </citation>
    <scope>NUCLEOTIDE SEQUENCE</scope>
    <source>
        <strain evidence="14">S3N08</strain>
    </source>
</reference>
<dbReference type="InterPro" id="IPR008915">
    <property type="entry name" value="Peptidase_M50"/>
</dbReference>
<dbReference type="PANTHER" id="PTHR39188">
    <property type="entry name" value="MEMBRANE-ASSOCIATED ZINC METALLOPROTEASE M50B"/>
    <property type="match status" value="1"/>
</dbReference>
<dbReference type="Pfam" id="PF02163">
    <property type="entry name" value="Peptidase_M50"/>
    <property type="match status" value="2"/>
</dbReference>
<evidence type="ECO:0000256" key="4">
    <source>
        <dbReference type="ARBA" id="ARBA00022670"/>
    </source>
</evidence>
<name>A0ABX0IZW9_9BACL</name>
<feature type="domain" description="Peptidase M50" evidence="13">
    <location>
        <begin position="47"/>
        <end position="121"/>
    </location>
</feature>
<evidence type="ECO:0000256" key="5">
    <source>
        <dbReference type="ARBA" id="ARBA00022692"/>
    </source>
</evidence>
<feature type="transmembrane region" description="Helical" evidence="12">
    <location>
        <begin position="127"/>
        <end position="149"/>
    </location>
</feature>
<evidence type="ECO:0000256" key="7">
    <source>
        <dbReference type="ARBA" id="ARBA00022801"/>
    </source>
</evidence>
<comment type="caution">
    <text evidence="14">The sequence shown here is derived from an EMBL/GenBank/DDBJ whole genome shotgun (WGS) entry which is preliminary data.</text>
</comment>
<evidence type="ECO:0000256" key="10">
    <source>
        <dbReference type="ARBA" id="ARBA00023049"/>
    </source>
</evidence>
<evidence type="ECO:0000313" key="15">
    <source>
        <dbReference type="Proteomes" id="UP001165962"/>
    </source>
</evidence>
<keyword evidence="4 14" id="KW-0645">Protease</keyword>
<comment type="cofactor">
    <cofactor evidence="1">
        <name>Zn(2+)</name>
        <dbReference type="ChEBI" id="CHEBI:29105"/>
    </cofactor>
</comment>
<evidence type="ECO:0000256" key="2">
    <source>
        <dbReference type="ARBA" id="ARBA00004141"/>
    </source>
</evidence>
<dbReference type="EMBL" id="JAAOIW010000002">
    <property type="protein sequence ID" value="NHN29258.1"/>
    <property type="molecule type" value="Genomic_DNA"/>
</dbReference>
<sequence length="349" mass="38880">MIGAAALFVMAQGKWIIGLLKVGKFGGVFLSMLISIGAYAILFPWSFAIGFVVLILIHEMGHVLAAKQKGLPVSAPVFIPFIGAMINMKRHPRDAVTEAYVAFGGPVLGTVGALLTFGLAYVFDSPLLYHLAQVGFLINLFNLIPIHPLDGGRIVTAVSRWLWLVGLVGGLLLIIYNFNVILLIIWSMFAYDLYNKYVKHRKTGSEPRAVATSFLIPAEPLIEQGYMIPGEEHKRELAFLTYSDLEGQQYIDVVWEGLNFQGTISLGRQALIRRVHVTRLERLNKEDGMHLMLHIQVDYDPFENDKYYEVPTASRWKYGIAYLALAGFLFGMMMLVQKTGHISSSLSGL</sequence>
<evidence type="ECO:0000256" key="9">
    <source>
        <dbReference type="ARBA" id="ARBA00022989"/>
    </source>
</evidence>
<evidence type="ECO:0000256" key="8">
    <source>
        <dbReference type="ARBA" id="ARBA00022833"/>
    </source>
</evidence>
<feature type="transmembrane region" description="Helical" evidence="12">
    <location>
        <begin position="99"/>
        <end position="121"/>
    </location>
</feature>
<evidence type="ECO:0000256" key="6">
    <source>
        <dbReference type="ARBA" id="ARBA00022723"/>
    </source>
</evidence>
<evidence type="ECO:0000256" key="12">
    <source>
        <dbReference type="SAM" id="Phobius"/>
    </source>
</evidence>
<keyword evidence="10" id="KW-0482">Metalloprotease</keyword>
<evidence type="ECO:0000256" key="3">
    <source>
        <dbReference type="ARBA" id="ARBA00007931"/>
    </source>
</evidence>
<keyword evidence="5 12" id="KW-0812">Transmembrane</keyword>
<accession>A0ABX0IZW9</accession>
<keyword evidence="11 12" id="KW-0472">Membrane</keyword>
<evidence type="ECO:0000256" key="11">
    <source>
        <dbReference type="ARBA" id="ARBA00023136"/>
    </source>
</evidence>
<dbReference type="PANTHER" id="PTHR39188:SF3">
    <property type="entry name" value="STAGE IV SPORULATION PROTEIN FB"/>
    <property type="match status" value="1"/>
</dbReference>
<comment type="subcellular location">
    <subcellularLocation>
        <location evidence="2">Membrane</location>
        <topology evidence="2">Multi-pass membrane protein</topology>
    </subcellularLocation>
</comment>
<proteinExistence type="inferred from homology"/>
<feature type="domain" description="Peptidase M50" evidence="13">
    <location>
        <begin position="127"/>
        <end position="160"/>
    </location>
</feature>
<comment type="similarity">
    <text evidence="3">Belongs to the peptidase M50B family.</text>
</comment>
<dbReference type="GO" id="GO:0006508">
    <property type="term" value="P:proteolysis"/>
    <property type="evidence" value="ECO:0007669"/>
    <property type="project" value="UniProtKB-KW"/>
</dbReference>
<dbReference type="Proteomes" id="UP001165962">
    <property type="component" value="Unassembled WGS sequence"/>
</dbReference>
<feature type="transmembrane region" description="Helical" evidence="12">
    <location>
        <begin position="316"/>
        <end position="336"/>
    </location>
</feature>
<dbReference type="GO" id="GO:0008233">
    <property type="term" value="F:peptidase activity"/>
    <property type="evidence" value="ECO:0007669"/>
    <property type="project" value="UniProtKB-KW"/>
</dbReference>
<keyword evidence="15" id="KW-1185">Reference proteome</keyword>
<keyword evidence="7" id="KW-0378">Hydrolase</keyword>
<dbReference type="CDD" id="cd06160">
    <property type="entry name" value="S2P-M50_like_2"/>
    <property type="match status" value="1"/>
</dbReference>
<evidence type="ECO:0000313" key="14">
    <source>
        <dbReference type="EMBL" id="NHN29258.1"/>
    </source>
</evidence>
<keyword evidence="6" id="KW-0479">Metal-binding</keyword>
<evidence type="ECO:0000256" key="1">
    <source>
        <dbReference type="ARBA" id="ARBA00001947"/>
    </source>
</evidence>
<organism evidence="14 15">
    <name type="scientific">Paenibacillus agricola</name>
    <dbReference type="NCBI Taxonomy" id="2716264"/>
    <lineage>
        <taxon>Bacteria</taxon>
        <taxon>Bacillati</taxon>
        <taxon>Bacillota</taxon>
        <taxon>Bacilli</taxon>
        <taxon>Bacillales</taxon>
        <taxon>Paenibacillaceae</taxon>
        <taxon>Paenibacillus</taxon>
    </lineage>
</organism>
<feature type="transmembrane region" description="Helical" evidence="12">
    <location>
        <begin position="161"/>
        <end position="189"/>
    </location>
</feature>
<evidence type="ECO:0000259" key="13">
    <source>
        <dbReference type="Pfam" id="PF02163"/>
    </source>
</evidence>